<dbReference type="GO" id="GO:0006529">
    <property type="term" value="P:asparagine biosynthetic process"/>
    <property type="evidence" value="ECO:0007669"/>
    <property type="project" value="InterPro"/>
</dbReference>
<dbReference type="Proteomes" id="UP000755667">
    <property type="component" value="Unassembled WGS sequence"/>
</dbReference>
<dbReference type="InterPro" id="IPR001962">
    <property type="entry name" value="Asn_synthase"/>
</dbReference>
<dbReference type="Pfam" id="PF00733">
    <property type="entry name" value="Asn_synthase"/>
    <property type="match status" value="1"/>
</dbReference>
<dbReference type="AlphaFoldDB" id="A0A9Q2RY92"/>
<reference evidence="2 5" key="1">
    <citation type="submission" date="2021-01" db="EMBL/GenBank/DDBJ databases">
        <title>Diatom-associated Roseobacters Show Island Model of Population Structure.</title>
        <authorList>
            <person name="Qu L."/>
            <person name="Feng X."/>
            <person name="Chen Y."/>
            <person name="Li L."/>
            <person name="Wang X."/>
            <person name="Hu Z."/>
            <person name="Wang H."/>
            <person name="Luo H."/>
        </authorList>
    </citation>
    <scope>NUCLEOTIDE SEQUENCE</scope>
    <source>
        <strain evidence="3 5">CC28-63</strain>
        <strain evidence="2">CC28-69</strain>
    </source>
</reference>
<dbReference type="RefSeq" id="WP_085628343.1">
    <property type="nucleotide sequence ID" value="NZ_JAFBWU010000001.1"/>
</dbReference>
<sequence length="512" mass="58666">MFQAQQQWNFRYGPFEHRFRYQYVISRSDEALDGFEARKLDALNIYSGKDLPVREVRDATGALVGFVLGIAVGMQAEQSAAVVQLPFKKTSKIFWDHFEKYLDDAAGRYAFVMRARGQSRLYTDPVGMIGAVFNAEDGYVASSVLLAIKRPLRPHPKYDFDVIRDLGGKLSLFHTADADVHRLNPNHYLDLDTLKTHRFWPRDIRFTPEPADPTDTYREIIETARANIGAIAQDYPCSLPVSGGMDSRLLLAFAGEHLSKIKQFYTHINNYATRRDAAIAAELCRVCKIDHEVHDKRNFGIARREVRLNKHAYELTYGAPASPPREYQNGVIQGVPDGNVILRGHQTDLLRAVYVFRPEAEWRDADWQIERLFIVPRGDFNKDVADRFREDFEAWQSDLPEPAMEKAADFMFLEVYYNSSIGASFPALWRNFYMSPYNSRRLITLSLMFSEARRRASAPVFELIEMMNSDLSKVPFDFEAPASLEIGAHWSKGAASTEKRRDRTVESLLKYA</sequence>
<evidence type="ECO:0000313" key="3">
    <source>
        <dbReference type="EMBL" id="MBM2415517.1"/>
    </source>
</evidence>
<proteinExistence type="predicted"/>
<dbReference type="EMBL" id="JAFBXF010000001">
    <property type="protein sequence ID" value="MBM2415517.1"/>
    <property type="molecule type" value="Genomic_DNA"/>
</dbReference>
<feature type="domain" description="Asparagine synthetase" evidence="1">
    <location>
        <begin position="232"/>
        <end position="395"/>
    </location>
</feature>
<dbReference type="InterPro" id="IPR014729">
    <property type="entry name" value="Rossmann-like_a/b/a_fold"/>
</dbReference>
<organism evidence="2 4">
    <name type="scientific">Marivita cryptomonadis</name>
    <dbReference type="NCBI Taxonomy" id="505252"/>
    <lineage>
        <taxon>Bacteria</taxon>
        <taxon>Pseudomonadati</taxon>
        <taxon>Pseudomonadota</taxon>
        <taxon>Alphaproteobacteria</taxon>
        <taxon>Rhodobacterales</taxon>
        <taxon>Roseobacteraceae</taxon>
        <taxon>Marivita</taxon>
    </lineage>
</organism>
<protein>
    <recommendedName>
        <fullName evidence="1">Asparagine synthetase domain-containing protein</fullName>
    </recommendedName>
</protein>
<name>A0A9Q2RY92_9RHOB</name>
<comment type="caution">
    <text evidence="2">The sequence shown here is derived from an EMBL/GenBank/DDBJ whole genome shotgun (WGS) entry which is preliminary data.</text>
</comment>
<evidence type="ECO:0000313" key="5">
    <source>
        <dbReference type="Proteomes" id="UP000809440"/>
    </source>
</evidence>
<keyword evidence="5" id="KW-1185">Reference proteome</keyword>
<dbReference type="SUPFAM" id="SSF52402">
    <property type="entry name" value="Adenine nucleotide alpha hydrolases-like"/>
    <property type="match status" value="1"/>
</dbReference>
<dbReference type="GO" id="GO:0004066">
    <property type="term" value="F:asparagine synthase (glutamine-hydrolyzing) activity"/>
    <property type="evidence" value="ECO:0007669"/>
    <property type="project" value="InterPro"/>
</dbReference>
<dbReference type="EMBL" id="JAFBXE010000001">
    <property type="protein sequence ID" value="MBM2410850.1"/>
    <property type="molecule type" value="Genomic_DNA"/>
</dbReference>
<dbReference type="Gene3D" id="3.40.50.620">
    <property type="entry name" value="HUPs"/>
    <property type="match status" value="1"/>
</dbReference>
<evidence type="ECO:0000313" key="4">
    <source>
        <dbReference type="Proteomes" id="UP000755667"/>
    </source>
</evidence>
<dbReference type="Proteomes" id="UP000809440">
    <property type="component" value="Unassembled WGS sequence"/>
</dbReference>
<evidence type="ECO:0000313" key="2">
    <source>
        <dbReference type="EMBL" id="MBM2410850.1"/>
    </source>
</evidence>
<dbReference type="OrthoDB" id="8335492at2"/>
<dbReference type="GeneID" id="62640077"/>
<gene>
    <name evidence="2" type="ORF">JQX41_00915</name>
    <name evidence="3" type="ORF">JQX48_00915</name>
</gene>
<evidence type="ECO:0000259" key="1">
    <source>
        <dbReference type="Pfam" id="PF00733"/>
    </source>
</evidence>
<accession>A0A9Q2RY92</accession>